<evidence type="ECO:0000313" key="1">
    <source>
        <dbReference type="EMBL" id="VAW37783.1"/>
    </source>
</evidence>
<organism evidence="1">
    <name type="scientific">hydrothermal vent metagenome</name>
    <dbReference type="NCBI Taxonomy" id="652676"/>
    <lineage>
        <taxon>unclassified sequences</taxon>
        <taxon>metagenomes</taxon>
        <taxon>ecological metagenomes</taxon>
    </lineage>
</organism>
<gene>
    <name evidence="1" type="ORF">MNBD_GAMMA01-1999</name>
</gene>
<feature type="non-terminal residue" evidence="1">
    <location>
        <position position="1"/>
    </location>
</feature>
<accession>A0A3B0VBX9</accession>
<dbReference type="InterPro" id="IPR021557">
    <property type="entry name" value="DUF3016"/>
</dbReference>
<sequence>NKLIIVVLIFIANTIAVAQGSVTKVDFNGVEKFTDFKTSAHSSVKDRERLMQQLQKLLSKSVAKNLSKDNSLEITVNNIDMAGTFVYSGNNIDTGGNFVNPNSESVRVINDADRVRFEFSYRVLDALDADAKVIKQGDVNLTERNPKLLKRQAKKYRNTNFTYTMPLFDKWLRELNSELL</sequence>
<dbReference type="EMBL" id="UOEW01000178">
    <property type="protein sequence ID" value="VAW37783.1"/>
    <property type="molecule type" value="Genomic_DNA"/>
</dbReference>
<proteinExistence type="predicted"/>
<reference evidence="1" key="1">
    <citation type="submission" date="2018-06" db="EMBL/GenBank/DDBJ databases">
        <authorList>
            <person name="Zhirakovskaya E."/>
        </authorList>
    </citation>
    <scope>NUCLEOTIDE SEQUENCE</scope>
</reference>
<protein>
    <recommendedName>
        <fullName evidence="2">DUF4468 domain-containing protein</fullName>
    </recommendedName>
</protein>
<name>A0A3B0VBX9_9ZZZZ</name>
<dbReference type="AlphaFoldDB" id="A0A3B0VBX9"/>
<dbReference type="Pfam" id="PF11454">
    <property type="entry name" value="DUF3016"/>
    <property type="match status" value="1"/>
</dbReference>
<evidence type="ECO:0008006" key="2">
    <source>
        <dbReference type="Google" id="ProtNLM"/>
    </source>
</evidence>